<reference evidence="3" key="1">
    <citation type="submission" date="2025-08" db="UniProtKB">
        <authorList>
            <consortium name="RefSeq"/>
        </authorList>
    </citation>
    <scope>IDENTIFICATION</scope>
    <source>
        <tissue evidence="3">Gonads</tissue>
    </source>
</reference>
<keyword evidence="1" id="KW-0732">Signal</keyword>
<dbReference type="AlphaFoldDB" id="A0A6J2XWQ9"/>
<accession>A0A6J2XWQ9</accession>
<gene>
    <name evidence="3" type="primary">LOC115881931</name>
</gene>
<keyword evidence="2" id="KW-1185">Reference proteome</keyword>
<dbReference type="Proteomes" id="UP000504635">
    <property type="component" value="Unplaced"/>
</dbReference>
<evidence type="ECO:0000256" key="1">
    <source>
        <dbReference type="SAM" id="SignalP"/>
    </source>
</evidence>
<dbReference type="KEGG" id="soy:115881931"/>
<organism evidence="2 3">
    <name type="scientific">Sitophilus oryzae</name>
    <name type="common">Rice weevil</name>
    <name type="synonym">Curculio oryzae</name>
    <dbReference type="NCBI Taxonomy" id="7048"/>
    <lineage>
        <taxon>Eukaryota</taxon>
        <taxon>Metazoa</taxon>
        <taxon>Ecdysozoa</taxon>
        <taxon>Arthropoda</taxon>
        <taxon>Hexapoda</taxon>
        <taxon>Insecta</taxon>
        <taxon>Pterygota</taxon>
        <taxon>Neoptera</taxon>
        <taxon>Endopterygota</taxon>
        <taxon>Coleoptera</taxon>
        <taxon>Polyphaga</taxon>
        <taxon>Cucujiformia</taxon>
        <taxon>Curculionidae</taxon>
        <taxon>Dryophthorinae</taxon>
        <taxon>Sitophilus</taxon>
    </lineage>
</organism>
<dbReference type="OrthoDB" id="6701703at2759"/>
<name>A0A6J2XWQ9_SITOR</name>
<dbReference type="InParanoid" id="A0A6J2XWQ9"/>
<evidence type="ECO:0000313" key="3">
    <source>
        <dbReference type="RefSeq" id="XP_030755516.1"/>
    </source>
</evidence>
<dbReference type="GeneID" id="115881931"/>
<protein>
    <submittedName>
        <fullName evidence="3">Uncharacterized protein LOC115881931 isoform X1</fullName>
    </submittedName>
</protein>
<evidence type="ECO:0000313" key="2">
    <source>
        <dbReference type="Proteomes" id="UP000504635"/>
    </source>
</evidence>
<feature type="signal peptide" evidence="1">
    <location>
        <begin position="1"/>
        <end position="19"/>
    </location>
</feature>
<dbReference type="RefSeq" id="XP_030755516.1">
    <property type="nucleotide sequence ID" value="XM_030899656.1"/>
</dbReference>
<proteinExistence type="predicted"/>
<sequence length="234" mass="26740">MKLTFVLLAFTIILFQTKGCFPPLRKLKKAKSESKTDNAQVRQEVNEKVAEETNCENCTCLQCNYTLPAPKKIINPYKGELMSLVPQKSFGSFCVKCAACLAVANQIEHLIRDLSYECETDPLKKKVLLENIVNHINTLCISGFKNFDLREYKSHHIITDDFRCTHHVESNMDGNWTKKLRELCKLYTSRVNIEDISFNVLDSVGNLTDTFCRSTGIFRDCLKINSHQNSTIDC</sequence>
<feature type="chain" id="PRO_5026806287" evidence="1">
    <location>
        <begin position="20"/>
        <end position="234"/>
    </location>
</feature>